<evidence type="ECO:0000256" key="1">
    <source>
        <dbReference type="ARBA" id="ARBA00000085"/>
    </source>
</evidence>
<proteinExistence type="predicted"/>
<dbReference type="PROSITE" id="PS50109">
    <property type="entry name" value="HIS_KIN"/>
    <property type="match status" value="1"/>
</dbReference>
<reference evidence="8" key="1">
    <citation type="submission" date="2019-02" db="EMBL/GenBank/DDBJ databases">
        <authorList>
            <person name="Gruber-Vodicka R. H."/>
            <person name="Seah K. B. B."/>
        </authorList>
    </citation>
    <scope>NUCLEOTIDE SEQUENCE</scope>
    <source>
        <strain evidence="9">BECK_BY19</strain>
        <strain evidence="8">BECK_BY8</strain>
    </source>
</reference>
<dbReference type="InterPro" id="IPR050736">
    <property type="entry name" value="Sensor_HK_Regulatory"/>
</dbReference>
<gene>
    <name evidence="8" type="ORF">BECKUNK1418G_GA0071005_101515</name>
    <name evidence="9" type="ORF">BECKUNK1418H_GA0071006_101623</name>
</gene>
<dbReference type="InterPro" id="IPR004358">
    <property type="entry name" value="Sig_transdc_His_kin-like_C"/>
</dbReference>
<dbReference type="GO" id="GO:0004673">
    <property type="term" value="F:protein histidine kinase activity"/>
    <property type="evidence" value="ECO:0007669"/>
    <property type="project" value="UniProtKB-EC"/>
</dbReference>
<dbReference type="SMART" id="SM00028">
    <property type="entry name" value="TPR"/>
    <property type="match status" value="3"/>
</dbReference>
<keyword evidence="4 8" id="KW-0418">Kinase</keyword>
<dbReference type="SUPFAM" id="SSF55874">
    <property type="entry name" value="ATPase domain of HSP90 chaperone/DNA topoisomerase II/histidine kinase"/>
    <property type="match status" value="1"/>
</dbReference>
<dbReference type="GO" id="GO:0000160">
    <property type="term" value="P:phosphorelay signal transduction system"/>
    <property type="evidence" value="ECO:0007669"/>
    <property type="project" value="UniProtKB-KW"/>
</dbReference>
<evidence type="ECO:0000313" key="9">
    <source>
        <dbReference type="EMBL" id="VFK69588.1"/>
    </source>
</evidence>
<dbReference type="PRINTS" id="PR00344">
    <property type="entry name" value="BCTRLSENSOR"/>
</dbReference>
<dbReference type="PROSITE" id="PS50005">
    <property type="entry name" value="TPR"/>
    <property type="match status" value="1"/>
</dbReference>
<keyword evidence="6" id="KW-0802">TPR repeat</keyword>
<dbReference type="EC" id="2.7.13.3" evidence="2"/>
<dbReference type="InterPro" id="IPR036890">
    <property type="entry name" value="HATPase_C_sf"/>
</dbReference>
<dbReference type="PANTHER" id="PTHR43711">
    <property type="entry name" value="TWO-COMPONENT HISTIDINE KINASE"/>
    <property type="match status" value="1"/>
</dbReference>
<dbReference type="InterPro" id="IPR011990">
    <property type="entry name" value="TPR-like_helical_dom_sf"/>
</dbReference>
<dbReference type="SMART" id="SM00387">
    <property type="entry name" value="HATPase_c"/>
    <property type="match status" value="1"/>
</dbReference>
<protein>
    <recommendedName>
        <fullName evidence="2">histidine kinase</fullName>
        <ecNumber evidence="2">2.7.13.3</ecNumber>
    </recommendedName>
</protein>
<feature type="repeat" description="TPR" evidence="6">
    <location>
        <begin position="40"/>
        <end position="73"/>
    </location>
</feature>
<dbReference type="Pfam" id="PF02518">
    <property type="entry name" value="HATPase_c"/>
    <property type="match status" value="1"/>
</dbReference>
<dbReference type="CDD" id="cd00075">
    <property type="entry name" value="HATPase"/>
    <property type="match status" value="1"/>
</dbReference>
<keyword evidence="5" id="KW-0902">Two-component regulatory system</keyword>
<dbReference type="EMBL" id="CAADFZ010000015">
    <property type="protein sequence ID" value="VFK61019.1"/>
    <property type="molecule type" value="Genomic_DNA"/>
</dbReference>
<dbReference type="InterPro" id="IPR019734">
    <property type="entry name" value="TPR_rpt"/>
</dbReference>
<comment type="catalytic activity">
    <reaction evidence="1">
        <text>ATP + protein L-histidine = ADP + protein N-phospho-L-histidine.</text>
        <dbReference type="EC" id="2.7.13.3"/>
    </reaction>
</comment>
<evidence type="ECO:0000256" key="3">
    <source>
        <dbReference type="ARBA" id="ARBA00022679"/>
    </source>
</evidence>
<keyword evidence="3" id="KW-0808">Transferase</keyword>
<evidence type="ECO:0000256" key="2">
    <source>
        <dbReference type="ARBA" id="ARBA00012438"/>
    </source>
</evidence>
<dbReference type="Pfam" id="PF13176">
    <property type="entry name" value="TPR_7"/>
    <property type="match status" value="1"/>
</dbReference>
<dbReference type="EMBL" id="CAADGD010000016">
    <property type="protein sequence ID" value="VFK69588.1"/>
    <property type="molecule type" value="Genomic_DNA"/>
</dbReference>
<feature type="domain" description="Histidine kinase" evidence="7">
    <location>
        <begin position="291"/>
        <end position="515"/>
    </location>
</feature>
<organism evidence="8">
    <name type="scientific">Candidatus Kentrum sp. UNK</name>
    <dbReference type="NCBI Taxonomy" id="2126344"/>
    <lineage>
        <taxon>Bacteria</taxon>
        <taxon>Pseudomonadati</taxon>
        <taxon>Pseudomonadota</taxon>
        <taxon>Gammaproteobacteria</taxon>
        <taxon>Candidatus Kentrum</taxon>
    </lineage>
</organism>
<accession>A0A451A4P3</accession>
<dbReference type="InterPro" id="IPR003594">
    <property type="entry name" value="HATPase_dom"/>
</dbReference>
<dbReference type="SUPFAM" id="SSF48452">
    <property type="entry name" value="TPR-like"/>
    <property type="match status" value="1"/>
</dbReference>
<evidence type="ECO:0000256" key="5">
    <source>
        <dbReference type="ARBA" id="ARBA00023012"/>
    </source>
</evidence>
<dbReference type="InterPro" id="IPR005467">
    <property type="entry name" value="His_kinase_dom"/>
</dbReference>
<evidence type="ECO:0000256" key="4">
    <source>
        <dbReference type="ARBA" id="ARBA00022777"/>
    </source>
</evidence>
<dbReference type="PANTHER" id="PTHR43711:SF1">
    <property type="entry name" value="HISTIDINE KINASE 1"/>
    <property type="match status" value="1"/>
</dbReference>
<dbReference type="Gene3D" id="1.25.40.10">
    <property type="entry name" value="Tetratricopeptide repeat domain"/>
    <property type="match status" value="1"/>
</dbReference>
<evidence type="ECO:0000256" key="6">
    <source>
        <dbReference type="PROSITE-ProRule" id="PRU00339"/>
    </source>
</evidence>
<name>A0A451A4P3_9GAMM</name>
<dbReference type="AlphaFoldDB" id="A0A451A4P3"/>
<evidence type="ECO:0000313" key="8">
    <source>
        <dbReference type="EMBL" id="VFK61019.1"/>
    </source>
</evidence>
<dbReference type="Gene3D" id="3.30.565.10">
    <property type="entry name" value="Histidine kinase-like ATPase, C-terminal domain"/>
    <property type="match status" value="1"/>
</dbReference>
<evidence type="ECO:0000259" key="7">
    <source>
        <dbReference type="PROSITE" id="PS50109"/>
    </source>
</evidence>
<sequence length="517" mass="58415">MKDTDTVTLTSYATALANAGQNERAFGLFERSLALKDTDTVTLNSYATALANAGENERAFALFERSLDVTPDNKITLLQFGLFLETQGRYEEAIGYLESIPLSESDRRQAGFVCLNLGRLYYRDNQRRQAEEWFKRAVAYSDDAIASKLNAARHILVSNPYSKEAVALLAEIIQEMPDHGPARQMLRLNLGLKEQYERFGADDPAEYQERELLNRAIYHKIANEIGLFKGLVHRLAKRSESQSLAGLIEQIEFINEEIGKRRNAIRAEEGMTPADPGYEQVLETISATAQDISDFVNNEIAILERRVRRLLKGDGDSAPKDEFQRLLEQIEFTQGALDDLETVNEAIRPRMEAFPVRNLFDNWAQNPEIDDAATAVRVTVKLDNPDAIFSGDQQKIKAILKELVGNAIRHNPGQKLVRILLMARDVENLSDYVLPGKRIPGQRKYLNIIYMDDGKGIPEDKKEWVFQPLKTTAREGGGLGLFILRKTVRAMRGYILERGRPEGGARFEIYLPYGAEK</sequence>